<proteinExistence type="inferred from homology"/>
<keyword evidence="10 14" id="KW-0915">Sodium</keyword>
<evidence type="ECO:0000256" key="3">
    <source>
        <dbReference type="ARBA" id="ARBA00022448"/>
    </source>
</evidence>
<reference evidence="18 19" key="1">
    <citation type="submission" date="2018-04" db="EMBL/GenBank/DDBJ databases">
        <authorList>
            <person name="Zhang X."/>
            <person name="Yuan J."/>
            <person name="Li F."/>
            <person name="Xiang J."/>
        </authorList>
    </citation>
    <scope>NUCLEOTIDE SEQUENCE [LARGE SCALE GENOMIC DNA]</scope>
    <source>
        <tissue evidence="18">Muscle</tissue>
    </source>
</reference>
<feature type="binding site" evidence="14">
    <location>
        <position position="58"/>
    </location>
    <ligand>
        <name>Na(+)</name>
        <dbReference type="ChEBI" id="CHEBI:29101"/>
        <label>1</label>
    </ligand>
</feature>
<keyword evidence="7" id="KW-0532">Neurotransmitter transport</keyword>
<keyword evidence="8 16" id="KW-0769">Symport</keyword>
<keyword evidence="9 17" id="KW-1133">Transmembrane helix</keyword>
<comment type="similarity">
    <text evidence="2 16">Belongs to the sodium:neurotransmitter symporter (SNF) (TC 2.A.22) family.</text>
</comment>
<keyword evidence="13" id="KW-0325">Glycoprotein</keyword>
<dbReference type="Pfam" id="PF00209">
    <property type="entry name" value="SNF"/>
    <property type="match status" value="1"/>
</dbReference>
<evidence type="ECO:0000256" key="2">
    <source>
        <dbReference type="ARBA" id="ARBA00006459"/>
    </source>
</evidence>
<sequence>MEHSQERVCLLLPWPPAHPRPPLAHPGAPWTPKFYRRGGRRAESWGKSMDFLALSSIGFAVDLANVWRFPFLCYRNGGGAFLFPYFLITVFGAPALLHGVGARPVQPPGTHYRMESVPLVQRSVFLAFSVGYCAVLVAYFVSFYYNVIIAWSIHFVYASFSYVLPWTSCNNTWNTDDCWDGLTSDEPKPNSTSLMSPSEEYFK</sequence>
<dbReference type="GO" id="GO:0006836">
    <property type="term" value="P:neurotransmitter transport"/>
    <property type="evidence" value="ECO:0007669"/>
    <property type="project" value="UniProtKB-KW"/>
</dbReference>
<evidence type="ECO:0000256" key="4">
    <source>
        <dbReference type="ARBA" id="ARBA00022475"/>
    </source>
</evidence>
<evidence type="ECO:0000256" key="11">
    <source>
        <dbReference type="ARBA" id="ARBA00023136"/>
    </source>
</evidence>
<feature type="transmembrane region" description="Helical" evidence="17">
    <location>
        <begin position="147"/>
        <end position="164"/>
    </location>
</feature>
<dbReference type="GO" id="GO:0090493">
    <property type="term" value="P:catecholamine uptake"/>
    <property type="evidence" value="ECO:0007669"/>
    <property type="project" value="UniProtKB-ARBA"/>
</dbReference>
<dbReference type="STRING" id="6689.A0A423U272"/>
<dbReference type="PROSITE" id="PS00754">
    <property type="entry name" value="NA_NEUROTRAN_SYMP_2"/>
    <property type="match status" value="1"/>
</dbReference>
<dbReference type="GO" id="GO:0015378">
    <property type="term" value="F:sodium:chloride symporter activity"/>
    <property type="evidence" value="ECO:0007669"/>
    <property type="project" value="UniProtKB-ARBA"/>
</dbReference>
<comment type="subcellular location">
    <subcellularLocation>
        <location evidence="1">Cell membrane</location>
        <topology evidence="1">Multi-pass membrane protein</topology>
    </subcellularLocation>
</comment>
<dbReference type="OrthoDB" id="6581954at2759"/>
<keyword evidence="6 14" id="KW-0479">Metal-binding</keyword>
<evidence type="ECO:0000256" key="5">
    <source>
        <dbReference type="ARBA" id="ARBA00022692"/>
    </source>
</evidence>
<evidence type="ECO:0000256" key="7">
    <source>
        <dbReference type="ARBA" id="ARBA00022775"/>
    </source>
</evidence>
<feature type="transmembrane region" description="Helical" evidence="17">
    <location>
        <begin position="82"/>
        <end position="102"/>
    </location>
</feature>
<organism evidence="18 19">
    <name type="scientific">Penaeus vannamei</name>
    <name type="common">Whiteleg shrimp</name>
    <name type="synonym">Litopenaeus vannamei</name>
    <dbReference type="NCBI Taxonomy" id="6689"/>
    <lineage>
        <taxon>Eukaryota</taxon>
        <taxon>Metazoa</taxon>
        <taxon>Ecdysozoa</taxon>
        <taxon>Arthropoda</taxon>
        <taxon>Crustacea</taxon>
        <taxon>Multicrustacea</taxon>
        <taxon>Malacostraca</taxon>
        <taxon>Eumalacostraca</taxon>
        <taxon>Eucarida</taxon>
        <taxon>Decapoda</taxon>
        <taxon>Dendrobranchiata</taxon>
        <taxon>Penaeoidea</taxon>
        <taxon>Penaeidae</taxon>
        <taxon>Penaeus</taxon>
    </lineage>
</organism>
<evidence type="ECO:0000256" key="8">
    <source>
        <dbReference type="ARBA" id="ARBA00022847"/>
    </source>
</evidence>
<accession>A0A423U272</accession>
<feature type="disulfide bond" evidence="15">
    <location>
        <begin position="169"/>
        <end position="178"/>
    </location>
</feature>
<comment type="caution">
    <text evidence="18">The sequence shown here is derived from an EMBL/GenBank/DDBJ whole genome shotgun (WGS) entry which is preliminary data.</text>
</comment>
<dbReference type="PROSITE" id="PS00610">
    <property type="entry name" value="NA_NEUROTRAN_SYMP_1"/>
    <property type="match status" value="1"/>
</dbReference>
<dbReference type="PROSITE" id="PS50267">
    <property type="entry name" value="NA_NEUROTRAN_SYMP_3"/>
    <property type="match status" value="1"/>
</dbReference>
<dbReference type="PRINTS" id="PR00176">
    <property type="entry name" value="NANEUSMPORT"/>
</dbReference>
<evidence type="ECO:0000256" key="15">
    <source>
        <dbReference type="PIRSR" id="PIRSR600175-2"/>
    </source>
</evidence>
<feature type="binding site" evidence="14">
    <location>
        <position position="65"/>
    </location>
    <ligand>
        <name>Na(+)</name>
        <dbReference type="ChEBI" id="CHEBI:29101"/>
        <label>1</label>
    </ligand>
</feature>
<evidence type="ECO:0000256" key="17">
    <source>
        <dbReference type="SAM" id="Phobius"/>
    </source>
</evidence>
<dbReference type="GO" id="GO:0046872">
    <property type="term" value="F:metal ion binding"/>
    <property type="evidence" value="ECO:0007669"/>
    <property type="project" value="UniProtKB-KW"/>
</dbReference>
<dbReference type="EMBL" id="QCYY01000775">
    <property type="protein sequence ID" value="ROT82803.1"/>
    <property type="molecule type" value="Genomic_DNA"/>
</dbReference>
<dbReference type="PANTHER" id="PTHR11616:SF320">
    <property type="entry name" value="SODIUM-DEPENDENT NORADRENALINE TRANSPORTER"/>
    <property type="match status" value="1"/>
</dbReference>
<dbReference type="SUPFAM" id="SSF161070">
    <property type="entry name" value="SNF-like"/>
    <property type="match status" value="1"/>
</dbReference>
<dbReference type="GO" id="GO:0008504">
    <property type="term" value="F:monoamine transmembrane transporter activity"/>
    <property type="evidence" value="ECO:0007669"/>
    <property type="project" value="UniProtKB-ARBA"/>
</dbReference>
<dbReference type="GO" id="GO:0006865">
    <property type="term" value="P:amino acid transport"/>
    <property type="evidence" value="ECO:0007669"/>
    <property type="project" value="TreeGrafter"/>
</dbReference>
<keyword evidence="4" id="KW-1003">Cell membrane</keyword>
<keyword evidence="11 17" id="KW-0472">Membrane</keyword>
<evidence type="ECO:0000256" key="1">
    <source>
        <dbReference type="ARBA" id="ARBA00004651"/>
    </source>
</evidence>
<evidence type="ECO:0000256" key="6">
    <source>
        <dbReference type="ARBA" id="ARBA00022723"/>
    </source>
</evidence>
<protein>
    <recommendedName>
        <fullName evidence="16">Transporter</fullName>
    </recommendedName>
</protein>
<gene>
    <name evidence="18" type="ORF">C7M84_024047</name>
</gene>
<evidence type="ECO:0000256" key="16">
    <source>
        <dbReference type="RuleBase" id="RU003732"/>
    </source>
</evidence>
<name>A0A423U272_PENVA</name>
<keyword evidence="3 16" id="KW-0813">Transport</keyword>
<evidence type="ECO:0000256" key="9">
    <source>
        <dbReference type="ARBA" id="ARBA00022989"/>
    </source>
</evidence>
<dbReference type="InterPro" id="IPR000175">
    <property type="entry name" value="Na/ntran_symport"/>
</dbReference>
<dbReference type="PANTHER" id="PTHR11616">
    <property type="entry name" value="SODIUM/CHLORIDE DEPENDENT TRANSPORTER"/>
    <property type="match status" value="1"/>
</dbReference>
<evidence type="ECO:0000256" key="14">
    <source>
        <dbReference type="PIRSR" id="PIRSR600175-1"/>
    </source>
</evidence>
<keyword evidence="12 15" id="KW-1015">Disulfide bond</keyword>
<dbReference type="AlphaFoldDB" id="A0A423U272"/>
<dbReference type="Proteomes" id="UP000283509">
    <property type="component" value="Unassembled WGS sequence"/>
</dbReference>
<dbReference type="InterPro" id="IPR037272">
    <property type="entry name" value="SNS_sf"/>
</dbReference>
<feature type="transmembrane region" description="Helical" evidence="17">
    <location>
        <begin position="51"/>
        <end position="70"/>
    </location>
</feature>
<evidence type="ECO:0000313" key="18">
    <source>
        <dbReference type="EMBL" id="ROT82803.1"/>
    </source>
</evidence>
<feature type="transmembrane region" description="Helical" evidence="17">
    <location>
        <begin position="123"/>
        <end position="141"/>
    </location>
</feature>
<dbReference type="GO" id="GO:0005886">
    <property type="term" value="C:plasma membrane"/>
    <property type="evidence" value="ECO:0007669"/>
    <property type="project" value="UniProtKB-SubCell"/>
</dbReference>
<keyword evidence="5 16" id="KW-0812">Transmembrane</keyword>
<feature type="binding site" evidence="14">
    <location>
        <position position="60"/>
    </location>
    <ligand>
        <name>Na(+)</name>
        <dbReference type="ChEBI" id="CHEBI:29101"/>
        <label>1</label>
    </ligand>
</feature>
<reference evidence="18 19" key="2">
    <citation type="submission" date="2019-01" db="EMBL/GenBank/DDBJ databases">
        <title>The decoding of complex shrimp genome reveals the adaptation for benthos swimmer, frequently molting mechanism and breeding impact on genome.</title>
        <authorList>
            <person name="Sun Y."/>
            <person name="Gao Y."/>
            <person name="Yu Y."/>
        </authorList>
    </citation>
    <scope>NUCLEOTIDE SEQUENCE [LARGE SCALE GENOMIC DNA]</scope>
    <source>
        <tissue evidence="18">Muscle</tissue>
    </source>
</reference>
<evidence type="ECO:0000256" key="12">
    <source>
        <dbReference type="ARBA" id="ARBA00023157"/>
    </source>
</evidence>
<evidence type="ECO:0000256" key="13">
    <source>
        <dbReference type="ARBA" id="ARBA00023180"/>
    </source>
</evidence>
<keyword evidence="19" id="KW-1185">Reference proteome</keyword>
<evidence type="ECO:0000256" key="10">
    <source>
        <dbReference type="ARBA" id="ARBA00023053"/>
    </source>
</evidence>
<evidence type="ECO:0000313" key="19">
    <source>
        <dbReference type="Proteomes" id="UP000283509"/>
    </source>
</evidence>
<feature type="binding site" evidence="14">
    <location>
        <position position="61"/>
    </location>
    <ligand>
        <name>Na(+)</name>
        <dbReference type="ChEBI" id="CHEBI:29101"/>
        <label>1</label>
    </ligand>
</feature>